<name>A0A4Y8UHW4_9GAMM</name>
<protein>
    <submittedName>
        <fullName evidence="7">YihY family inner membrane protein</fullName>
    </submittedName>
</protein>
<comment type="subcellular location">
    <subcellularLocation>
        <location evidence="1">Cell membrane</location>
        <topology evidence="1">Multi-pass membrane protein</topology>
    </subcellularLocation>
</comment>
<feature type="transmembrane region" description="Helical" evidence="6">
    <location>
        <begin position="254"/>
        <end position="275"/>
    </location>
</feature>
<feature type="transmembrane region" description="Helical" evidence="6">
    <location>
        <begin position="220"/>
        <end position="242"/>
    </location>
</feature>
<dbReference type="PANTHER" id="PTHR30213:SF0">
    <property type="entry name" value="UPF0761 MEMBRANE PROTEIN YIHY"/>
    <property type="match status" value="1"/>
</dbReference>
<dbReference type="InterPro" id="IPR017039">
    <property type="entry name" value="Virul_fac_BrkB"/>
</dbReference>
<evidence type="ECO:0000256" key="3">
    <source>
        <dbReference type="ARBA" id="ARBA00022692"/>
    </source>
</evidence>
<sequence>MVNRAVFDQGKELFAMAFTKPMPWRWLPQLGRFVAQRFFADQGPHSAAALTYLSLFALVPLLTLIYSALSLVPALQSFAGDIEAWIYARFLPTFGGEVAEYLSEFSRQARNLSVVGGLFLLVTAYLLLVNIEAIFNRLWGCPGRARTVATFIHYWAILTLGPLLLGAAVAARAYLLSLQLFSIEGVVGDATALLLAQLPRLLGWGALTMVYALVPNQRVSWRFAAIGGLFTLGGLELAKLLFGALMSQTIYTAVYGAFAAVPLFLLWIYLVWLIVLLGAELVWALAVFTPSVCAAVQKPAVDQQWPALLAKLYLLHSGWQAGRTAAPRISSQLPPALSPQQLQSARNWLSERGYIAQLQNGDWHLCCPLSTVTMAQLVDPSAAQLEAQSWPAPLAGAQQLLAASYAQLQQQSLAQLFERVEPFSEVSLEGLNGTS</sequence>
<dbReference type="NCBIfam" id="TIGR00765">
    <property type="entry name" value="yihY_not_rbn"/>
    <property type="match status" value="1"/>
</dbReference>
<keyword evidence="5 6" id="KW-0472">Membrane</keyword>
<accession>A0A4Y8UHW4</accession>
<dbReference type="Pfam" id="PF03631">
    <property type="entry name" value="Virul_fac_BrkB"/>
    <property type="match status" value="1"/>
</dbReference>
<organism evidence="7 8">
    <name type="scientific">Gammaproteobacteria bacterium LSUCC0057</name>
    <dbReference type="NCBI Taxonomy" id="2559237"/>
    <lineage>
        <taxon>Bacteria</taxon>
        <taxon>Pseudomonadati</taxon>
        <taxon>Pseudomonadota</taxon>
        <taxon>Gammaproteobacteria</taxon>
        <taxon>Cellvibrionales</taxon>
        <taxon>Porticoccaceae</taxon>
        <taxon>SAR92 clade</taxon>
    </lineage>
</organism>
<dbReference type="GO" id="GO:0005886">
    <property type="term" value="C:plasma membrane"/>
    <property type="evidence" value="ECO:0007669"/>
    <property type="project" value="UniProtKB-SubCell"/>
</dbReference>
<proteinExistence type="predicted"/>
<dbReference type="EMBL" id="SPIA01000003">
    <property type="protein sequence ID" value="TFH67329.1"/>
    <property type="molecule type" value="Genomic_DNA"/>
</dbReference>
<evidence type="ECO:0000256" key="2">
    <source>
        <dbReference type="ARBA" id="ARBA00022475"/>
    </source>
</evidence>
<comment type="caution">
    <text evidence="7">The sequence shown here is derived from an EMBL/GenBank/DDBJ whole genome shotgun (WGS) entry which is preliminary data.</text>
</comment>
<gene>
    <name evidence="7" type="ORF">E3W66_07475</name>
</gene>
<evidence type="ECO:0000256" key="4">
    <source>
        <dbReference type="ARBA" id="ARBA00022989"/>
    </source>
</evidence>
<evidence type="ECO:0000256" key="5">
    <source>
        <dbReference type="ARBA" id="ARBA00023136"/>
    </source>
</evidence>
<dbReference type="Proteomes" id="UP000298133">
    <property type="component" value="Unassembled WGS sequence"/>
</dbReference>
<feature type="transmembrane region" description="Helical" evidence="6">
    <location>
        <begin position="49"/>
        <end position="69"/>
    </location>
</feature>
<evidence type="ECO:0000313" key="7">
    <source>
        <dbReference type="EMBL" id="TFH67329.1"/>
    </source>
</evidence>
<keyword evidence="3 6" id="KW-0812">Transmembrane</keyword>
<feature type="transmembrane region" description="Helical" evidence="6">
    <location>
        <begin position="151"/>
        <end position="171"/>
    </location>
</feature>
<feature type="transmembrane region" description="Helical" evidence="6">
    <location>
        <begin position="112"/>
        <end position="131"/>
    </location>
</feature>
<keyword evidence="2" id="KW-1003">Cell membrane</keyword>
<feature type="transmembrane region" description="Helical" evidence="6">
    <location>
        <begin position="192"/>
        <end position="214"/>
    </location>
</feature>
<dbReference type="OrthoDB" id="9808671at2"/>
<keyword evidence="8" id="KW-1185">Reference proteome</keyword>
<keyword evidence="4 6" id="KW-1133">Transmembrane helix</keyword>
<dbReference type="AlphaFoldDB" id="A0A4Y8UHW4"/>
<evidence type="ECO:0000256" key="1">
    <source>
        <dbReference type="ARBA" id="ARBA00004651"/>
    </source>
</evidence>
<evidence type="ECO:0000313" key="8">
    <source>
        <dbReference type="Proteomes" id="UP000298133"/>
    </source>
</evidence>
<evidence type="ECO:0000256" key="6">
    <source>
        <dbReference type="SAM" id="Phobius"/>
    </source>
</evidence>
<dbReference type="PANTHER" id="PTHR30213">
    <property type="entry name" value="INNER MEMBRANE PROTEIN YHJD"/>
    <property type="match status" value="1"/>
</dbReference>
<reference evidence="7 8" key="1">
    <citation type="submission" date="2019-03" db="EMBL/GenBank/DDBJ databases">
        <title>Draft genome of Gammaproteobacteria bacterium LSUCC0057, a member of the SAR92 clade.</title>
        <authorList>
            <person name="Lanclos V.C."/>
            <person name="Doiron C."/>
            <person name="Henson M.W."/>
            <person name="Thrash J.C."/>
        </authorList>
    </citation>
    <scope>NUCLEOTIDE SEQUENCE [LARGE SCALE GENOMIC DNA]</scope>
    <source>
        <strain evidence="7 8">LSUCC0057</strain>
    </source>
</reference>